<proteinExistence type="predicted"/>
<dbReference type="SUPFAM" id="SSF53448">
    <property type="entry name" value="Nucleotide-diphospho-sugar transferases"/>
    <property type="match status" value="1"/>
</dbReference>
<comment type="caution">
    <text evidence="4">The sequence shown here is derived from an EMBL/GenBank/DDBJ whole genome shotgun (WGS) entry which is preliminary data.</text>
</comment>
<evidence type="ECO:0000256" key="2">
    <source>
        <dbReference type="ARBA" id="ARBA00022679"/>
    </source>
</evidence>
<sequence>MKTVPIAFAFDNNLVFPACVCLSSLLMNAKDDTFYDIFILHSSKVDLNKEQLAELLKQFSRCRIQYRVVDDTFDQSFEIRGITAATYYRLLIPELIPEYDKVIYADVDIIFRMDLSELYETEIGNNYIAATRELGMNLTEDGQKYIHSMPELNVGSYIQAGFIVMNNKAILKDNVHVQFKEWSNKKLKFQDQDILNVVCRGRIYYLSLEYNMTDYSYMFAMRKRSVIKELFSDAEIEYALKQGNIHYNGHKPWKKYSVNFDIWWEYYRKSPFFDQKFYFEFFYTRLNELDQLSLWKRIKILIRYFVYGKREI</sequence>
<protein>
    <submittedName>
        <fullName evidence="4">Glycosyltransferase family 8 protein</fullName>
    </submittedName>
</protein>
<dbReference type="InterPro" id="IPR002495">
    <property type="entry name" value="Glyco_trans_8"/>
</dbReference>
<keyword evidence="2 4" id="KW-0808">Transferase</keyword>
<dbReference type="CDD" id="cd04194">
    <property type="entry name" value="GT8_A4GalT_like"/>
    <property type="match status" value="1"/>
</dbReference>
<keyword evidence="3" id="KW-0479">Metal-binding</keyword>
<evidence type="ECO:0000256" key="3">
    <source>
        <dbReference type="ARBA" id="ARBA00022723"/>
    </source>
</evidence>
<dbReference type="Gene3D" id="3.90.550.10">
    <property type="entry name" value="Spore Coat Polysaccharide Biosynthesis Protein SpsA, Chain A"/>
    <property type="match status" value="1"/>
</dbReference>
<dbReference type="RefSeq" id="WP_117670612.1">
    <property type="nucleotide sequence ID" value="NZ_CABOGR010000003.1"/>
</dbReference>
<evidence type="ECO:0000256" key="1">
    <source>
        <dbReference type="ARBA" id="ARBA00022676"/>
    </source>
</evidence>
<dbReference type="InterPro" id="IPR029044">
    <property type="entry name" value="Nucleotide-diphossugar_trans"/>
</dbReference>
<dbReference type="PANTHER" id="PTHR13778">
    <property type="entry name" value="GLYCOSYLTRANSFERASE 8 DOMAIN-CONTAINING PROTEIN"/>
    <property type="match status" value="1"/>
</dbReference>
<organism evidence="4 5">
    <name type="scientific">Phocaeicola plebeius</name>
    <dbReference type="NCBI Taxonomy" id="310297"/>
    <lineage>
        <taxon>Bacteria</taxon>
        <taxon>Pseudomonadati</taxon>
        <taxon>Bacteroidota</taxon>
        <taxon>Bacteroidia</taxon>
        <taxon>Bacteroidales</taxon>
        <taxon>Bacteroidaceae</taxon>
        <taxon>Phocaeicola</taxon>
    </lineage>
</organism>
<evidence type="ECO:0000313" key="4">
    <source>
        <dbReference type="EMBL" id="RGK57746.1"/>
    </source>
</evidence>
<dbReference type="InterPro" id="IPR050748">
    <property type="entry name" value="Glycosyltrans_8_dom-fam"/>
</dbReference>
<reference evidence="4 5" key="1">
    <citation type="submission" date="2018-08" db="EMBL/GenBank/DDBJ databases">
        <title>A genome reference for cultivated species of the human gut microbiota.</title>
        <authorList>
            <person name="Zou Y."/>
            <person name="Xue W."/>
            <person name="Luo G."/>
        </authorList>
    </citation>
    <scope>NUCLEOTIDE SEQUENCE [LARGE SCALE GENOMIC DNA]</scope>
    <source>
        <strain evidence="4 5">TF10-3AC</strain>
    </source>
</reference>
<evidence type="ECO:0000313" key="5">
    <source>
        <dbReference type="Proteomes" id="UP000260862"/>
    </source>
</evidence>
<gene>
    <name evidence="4" type="ORF">DXD04_02635</name>
</gene>
<dbReference type="EMBL" id="QSQT01000003">
    <property type="protein sequence ID" value="RGK57746.1"/>
    <property type="molecule type" value="Genomic_DNA"/>
</dbReference>
<accession>A0A3E4N684</accession>
<keyword evidence="1" id="KW-0328">Glycosyltransferase</keyword>
<dbReference type="Pfam" id="PF01501">
    <property type="entry name" value="Glyco_transf_8"/>
    <property type="match status" value="1"/>
</dbReference>
<dbReference type="GO" id="GO:0046872">
    <property type="term" value="F:metal ion binding"/>
    <property type="evidence" value="ECO:0007669"/>
    <property type="project" value="UniProtKB-KW"/>
</dbReference>
<dbReference type="AlphaFoldDB" id="A0A3E4N684"/>
<dbReference type="Proteomes" id="UP000260862">
    <property type="component" value="Unassembled WGS sequence"/>
</dbReference>
<name>A0A3E4N684_9BACT</name>
<dbReference type="GO" id="GO:0016757">
    <property type="term" value="F:glycosyltransferase activity"/>
    <property type="evidence" value="ECO:0007669"/>
    <property type="project" value="UniProtKB-KW"/>
</dbReference>
<dbReference type="PANTHER" id="PTHR13778:SF47">
    <property type="entry name" value="LIPOPOLYSACCHARIDE 1,3-GALACTOSYLTRANSFERASE"/>
    <property type="match status" value="1"/>
</dbReference>
<keyword evidence="5" id="KW-1185">Reference proteome</keyword>